<name>A0AA36BI10_OCTVU</name>
<keyword evidence="2" id="KW-1185">Reference proteome</keyword>
<dbReference type="EMBL" id="OX597828">
    <property type="protein sequence ID" value="CAI9733787.1"/>
    <property type="molecule type" value="Genomic_DNA"/>
</dbReference>
<dbReference type="AlphaFoldDB" id="A0AA36BI10"/>
<accession>A0AA36BI10</accession>
<dbReference type="Proteomes" id="UP001162480">
    <property type="component" value="Chromosome 15"/>
</dbReference>
<evidence type="ECO:0000313" key="1">
    <source>
        <dbReference type="EMBL" id="CAI9733787.1"/>
    </source>
</evidence>
<gene>
    <name evidence="1" type="ORF">OCTVUL_1B006323</name>
</gene>
<proteinExistence type="predicted"/>
<evidence type="ECO:0000313" key="2">
    <source>
        <dbReference type="Proteomes" id="UP001162480"/>
    </source>
</evidence>
<sequence>MVKISKVFEKEKKDKSAILRCRFLDVSSVDHQPVEQSLNNQFGNFFSSHQNFVHTIVHCGAGGIVVADSGCIGTKSVLLKSKIRSF</sequence>
<reference evidence="1" key="1">
    <citation type="submission" date="2023-08" db="EMBL/GenBank/DDBJ databases">
        <authorList>
            <person name="Alioto T."/>
            <person name="Alioto T."/>
            <person name="Gomez Garrido J."/>
        </authorList>
    </citation>
    <scope>NUCLEOTIDE SEQUENCE</scope>
</reference>
<organism evidence="1 2">
    <name type="scientific">Octopus vulgaris</name>
    <name type="common">Common octopus</name>
    <dbReference type="NCBI Taxonomy" id="6645"/>
    <lineage>
        <taxon>Eukaryota</taxon>
        <taxon>Metazoa</taxon>
        <taxon>Spiralia</taxon>
        <taxon>Lophotrochozoa</taxon>
        <taxon>Mollusca</taxon>
        <taxon>Cephalopoda</taxon>
        <taxon>Coleoidea</taxon>
        <taxon>Octopodiformes</taxon>
        <taxon>Octopoda</taxon>
        <taxon>Incirrata</taxon>
        <taxon>Octopodidae</taxon>
        <taxon>Octopus</taxon>
    </lineage>
</organism>
<protein>
    <submittedName>
        <fullName evidence="1">Uncharacterized protein</fullName>
    </submittedName>
</protein>